<proteinExistence type="predicted"/>
<gene>
    <name evidence="1" type="ORF">PEVE_00041820</name>
</gene>
<comment type="caution">
    <text evidence="1">The sequence shown here is derived from an EMBL/GenBank/DDBJ whole genome shotgun (WGS) entry which is preliminary data.</text>
</comment>
<protein>
    <submittedName>
        <fullName evidence="1">Uncharacterized protein</fullName>
    </submittedName>
</protein>
<dbReference type="PANTHER" id="PTHR46704:SF9">
    <property type="entry name" value="BHLH DOMAIN-CONTAINING PROTEIN"/>
    <property type="match status" value="1"/>
</dbReference>
<dbReference type="PANTHER" id="PTHR46704">
    <property type="entry name" value="CXC DOMAIN-CONTAINING PROTEIN-RELATED"/>
    <property type="match status" value="1"/>
</dbReference>
<keyword evidence="2" id="KW-1185">Reference proteome</keyword>
<accession>A0ABN8PBK7</accession>
<dbReference type="Proteomes" id="UP001159427">
    <property type="component" value="Unassembled WGS sequence"/>
</dbReference>
<evidence type="ECO:0000313" key="2">
    <source>
        <dbReference type="Proteomes" id="UP001159427"/>
    </source>
</evidence>
<organism evidence="1 2">
    <name type="scientific">Porites evermanni</name>
    <dbReference type="NCBI Taxonomy" id="104178"/>
    <lineage>
        <taxon>Eukaryota</taxon>
        <taxon>Metazoa</taxon>
        <taxon>Cnidaria</taxon>
        <taxon>Anthozoa</taxon>
        <taxon>Hexacorallia</taxon>
        <taxon>Scleractinia</taxon>
        <taxon>Fungiina</taxon>
        <taxon>Poritidae</taxon>
        <taxon>Porites</taxon>
    </lineage>
</organism>
<reference evidence="1 2" key="1">
    <citation type="submission" date="2022-05" db="EMBL/GenBank/DDBJ databases">
        <authorList>
            <consortium name="Genoscope - CEA"/>
            <person name="William W."/>
        </authorList>
    </citation>
    <scope>NUCLEOTIDE SEQUENCE [LARGE SCALE GENOMIC DNA]</scope>
</reference>
<sequence>MVDLIESNWTNPFSNYQPLLSISMSATASPEIELDLSRAYLVGETAYQQFKKEHLELEKPPVTFHHTLTKQKLKTFSDHNKTKKLKQSKGNKTVLHADRNLFAQMMIIAKSRQLQMQEVLCHPLGPLPASLATSNNLPRKTNKAQLGRELEKLVQPTVVVPTPSAYLIDGMSLIQKL</sequence>
<dbReference type="EMBL" id="CALNXI010000801">
    <property type="protein sequence ID" value="CAH3140464.1"/>
    <property type="molecule type" value="Genomic_DNA"/>
</dbReference>
<name>A0ABN8PBK7_9CNID</name>
<evidence type="ECO:0000313" key="1">
    <source>
        <dbReference type="EMBL" id="CAH3140464.1"/>
    </source>
</evidence>